<dbReference type="InterPro" id="IPR013324">
    <property type="entry name" value="RNA_pol_sigma_r3/r4-like"/>
</dbReference>
<evidence type="ECO:0000259" key="5">
    <source>
        <dbReference type="Pfam" id="PF04542"/>
    </source>
</evidence>
<evidence type="ECO:0000256" key="4">
    <source>
        <dbReference type="ARBA" id="ARBA00023163"/>
    </source>
</evidence>
<dbReference type="AlphaFoldDB" id="A0A848J5U9"/>
<evidence type="ECO:0000256" key="3">
    <source>
        <dbReference type="ARBA" id="ARBA00023082"/>
    </source>
</evidence>
<dbReference type="GO" id="GO:0016987">
    <property type="term" value="F:sigma factor activity"/>
    <property type="evidence" value="ECO:0007669"/>
    <property type="project" value="UniProtKB-KW"/>
</dbReference>
<dbReference type="Gene3D" id="1.10.1740.10">
    <property type="match status" value="1"/>
</dbReference>
<organism evidence="7 8">
    <name type="scientific">Marinigracilibium pacificum</name>
    <dbReference type="NCBI Taxonomy" id="2729599"/>
    <lineage>
        <taxon>Bacteria</taxon>
        <taxon>Pseudomonadati</taxon>
        <taxon>Bacteroidota</taxon>
        <taxon>Cytophagia</taxon>
        <taxon>Cytophagales</taxon>
        <taxon>Flammeovirgaceae</taxon>
        <taxon>Marinigracilibium</taxon>
    </lineage>
</organism>
<evidence type="ECO:0000256" key="2">
    <source>
        <dbReference type="ARBA" id="ARBA00023015"/>
    </source>
</evidence>
<dbReference type="EMBL" id="JABBNU010000005">
    <property type="protein sequence ID" value="NMM48502.1"/>
    <property type="molecule type" value="Genomic_DNA"/>
</dbReference>
<dbReference type="InterPro" id="IPR036388">
    <property type="entry name" value="WH-like_DNA-bd_sf"/>
</dbReference>
<dbReference type="SUPFAM" id="SSF88946">
    <property type="entry name" value="Sigma2 domain of RNA polymerase sigma factors"/>
    <property type="match status" value="1"/>
</dbReference>
<dbReference type="RefSeq" id="WP_169680503.1">
    <property type="nucleotide sequence ID" value="NZ_JABBNU010000005.1"/>
</dbReference>
<dbReference type="GO" id="GO:0006352">
    <property type="term" value="P:DNA-templated transcription initiation"/>
    <property type="evidence" value="ECO:0007669"/>
    <property type="project" value="InterPro"/>
</dbReference>
<dbReference type="InterPro" id="IPR014284">
    <property type="entry name" value="RNA_pol_sigma-70_dom"/>
</dbReference>
<keyword evidence="3" id="KW-0731">Sigma factor</keyword>
<evidence type="ECO:0000313" key="8">
    <source>
        <dbReference type="Proteomes" id="UP000559010"/>
    </source>
</evidence>
<dbReference type="GO" id="GO:0003677">
    <property type="term" value="F:DNA binding"/>
    <property type="evidence" value="ECO:0007669"/>
    <property type="project" value="InterPro"/>
</dbReference>
<name>A0A848J5U9_9BACT</name>
<dbReference type="PANTHER" id="PTHR43133:SF45">
    <property type="entry name" value="RNA POLYMERASE ECF-TYPE SIGMA FACTOR"/>
    <property type="match status" value="1"/>
</dbReference>
<protein>
    <submittedName>
        <fullName evidence="7">Sigma-70 family RNA polymerase sigma factor</fullName>
    </submittedName>
</protein>
<keyword evidence="8" id="KW-1185">Reference proteome</keyword>
<comment type="similarity">
    <text evidence="1">Belongs to the sigma-70 factor family. ECF subfamily.</text>
</comment>
<dbReference type="Pfam" id="PF08281">
    <property type="entry name" value="Sigma70_r4_2"/>
    <property type="match status" value="1"/>
</dbReference>
<dbReference type="PANTHER" id="PTHR43133">
    <property type="entry name" value="RNA POLYMERASE ECF-TYPE SIGMA FACTO"/>
    <property type="match status" value="1"/>
</dbReference>
<dbReference type="Pfam" id="PF04542">
    <property type="entry name" value="Sigma70_r2"/>
    <property type="match status" value="1"/>
</dbReference>
<feature type="domain" description="RNA polymerase sigma-70 region 2" evidence="5">
    <location>
        <begin position="13"/>
        <end position="78"/>
    </location>
</feature>
<sequence>MPKLSKEKFVEQIESHQGIIYKVCKVYREKAEDQEDLFQDIVYQLWKSYSDFKGNSKLSTWIYRIALNTALASFRKKKVNIEYKESLTPDVRRMNDRIENSDREYLFDAIRQLNEGDRALVSLYLEGYSYKEIADITGITITYVGVRINRIKIKLKALLNFERHG</sequence>
<keyword evidence="2" id="KW-0805">Transcription regulation</keyword>
<dbReference type="Proteomes" id="UP000559010">
    <property type="component" value="Unassembled WGS sequence"/>
</dbReference>
<dbReference type="InterPro" id="IPR039425">
    <property type="entry name" value="RNA_pol_sigma-70-like"/>
</dbReference>
<dbReference type="InterPro" id="IPR013325">
    <property type="entry name" value="RNA_pol_sigma_r2"/>
</dbReference>
<reference evidence="7 8" key="1">
    <citation type="submission" date="2020-04" db="EMBL/GenBank/DDBJ databases">
        <title>Flammeovirgaceae bacterium KN852 isolated from deep sea.</title>
        <authorList>
            <person name="Zhang D.-C."/>
        </authorList>
    </citation>
    <scope>NUCLEOTIDE SEQUENCE [LARGE SCALE GENOMIC DNA]</scope>
    <source>
        <strain evidence="7 8">KN852</strain>
    </source>
</reference>
<evidence type="ECO:0000259" key="6">
    <source>
        <dbReference type="Pfam" id="PF08281"/>
    </source>
</evidence>
<dbReference type="InterPro" id="IPR007627">
    <property type="entry name" value="RNA_pol_sigma70_r2"/>
</dbReference>
<feature type="domain" description="RNA polymerase sigma factor 70 region 4 type 2" evidence="6">
    <location>
        <begin position="104"/>
        <end position="155"/>
    </location>
</feature>
<dbReference type="SUPFAM" id="SSF88659">
    <property type="entry name" value="Sigma3 and sigma4 domains of RNA polymerase sigma factors"/>
    <property type="match status" value="1"/>
</dbReference>
<dbReference type="Gene3D" id="1.10.10.10">
    <property type="entry name" value="Winged helix-like DNA-binding domain superfamily/Winged helix DNA-binding domain"/>
    <property type="match status" value="1"/>
</dbReference>
<dbReference type="InterPro" id="IPR013249">
    <property type="entry name" value="RNA_pol_sigma70_r4_t2"/>
</dbReference>
<keyword evidence="4" id="KW-0804">Transcription</keyword>
<proteinExistence type="inferred from homology"/>
<dbReference type="NCBIfam" id="TIGR02937">
    <property type="entry name" value="sigma70-ECF"/>
    <property type="match status" value="1"/>
</dbReference>
<evidence type="ECO:0000313" key="7">
    <source>
        <dbReference type="EMBL" id="NMM48502.1"/>
    </source>
</evidence>
<comment type="caution">
    <text evidence="7">The sequence shown here is derived from an EMBL/GenBank/DDBJ whole genome shotgun (WGS) entry which is preliminary data.</text>
</comment>
<accession>A0A848J5U9</accession>
<dbReference type="CDD" id="cd06171">
    <property type="entry name" value="Sigma70_r4"/>
    <property type="match status" value="1"/>
</dbReference>
<gene>
    <name evidence="7" type="ORF">HH304_08830</name>
</gene>
<evidence type="ECO:0000256" key="1">
    <source>
        <dbReference type="ARBA" id="ARBA00010641"/>
    </source>
</evidence>